<protein>
    <submittedName>
        <fullName evidence="7">YihY/virulence factor BrkB family protein</fullName>
    </submittedName>
</protein>
<evidence type="ECO:0000256" key="4">
    <source>
        <dbReference type="ARBA" id="ARBA00022989"/>
    </source>
</evidence>
<keyword evidence="2" id="KW-1003">Cell membrane</keyword>
<dbReference type="PANTHER" id="PTHR30213:SF0">
    <property type="entry name" value="UPF0761 MEMBRANE PROTEIN YIHY"/>
    <property type="match status" value="1"/>
</dbReference>
<reference evidence="7 8" key="1">
    <citation type="submission" date="2020-02" db="EMBL/GenBank/DDBJ databases">
        <authorList>
            <person name="Kim Y.B."/>
            <person name="Roh S.W."/>
        </authorList>
    </citation>
    <scope>NUCLEOTIDE SEQUENCE [LARGE SCALE GENOMIC DNA]</scope>
    <source>
        <strain evidence="7 8">DSM 103574</strain>
    </source>
</reference>
<keyword evidence="5 6" id="KW-0472">Membrane</keyword>
<dbReference type="EMBL" id="CP048649">
    <property type="protein sequence ID" value="QIB68360.1"/>
    <property type="molecule type" value="Genomic_DNA"/>
</dbReference>
<evidence type="ECO:0000256" key="3">
    <source>
        <dbReference type="ARBA" id="ARBA00022692"/>
    </source>
</evidence>
<keyword evidence="4 6" id="KW-1133">Transmembrane helix</keyword>
<dbReference type="Proteomes" id="UP000466848">
    <property type="component" value="Chromosome"/>
</dbReference>
<evidence type="ECO:0000256" key="1">
    <source>
        <dbReference type="ARBA" id="ARBA00004651"/>
    </source>
</evidence>
<keyword evidence="3 6" id="KW-0812">Transmembrane</keyword>
<organism evidence="7 8">
    <name type="scientific">Aminipila butyrica</name>
    <dbReference type="NCBI Taxonomy" id="433296"/>
    <lineage>
        <taxon>Bacteria</taxon>
        <taxon>Bacillati</taxon>
        <taxon>Bacillota</taxon>
        <taxon>Clostridia</taxon>
        <taxon>Peptostreptococcales</taxon>
        <taxon>Anaerovoracaceae</taxon>
        <taxon>Aminipila</taxon>
    </lineage>
</organism>
<feature type="transmembrane region" description="Helical" evidence="6">
    <location>
        <begin position="209"/>
        <end position="227"/>
    </location>
</feature>
<keyword evidence="8" id="KW-1185">Reference proteome</keyword>
<dbReference type="AlphaFoldDB" id="A0A858BTU3"/>
<evidence type="ECO:0000256" key="2">
    <source>
        <dbReference type="ARBA" id="ARBA00022475"/>
    </source>
</evidence>
<evidence type="ECO:0000313" key="7">
    <source>
        <dbReference type="EMBL" id="QIB68360.1"/>
    </source>
</evidence>
<dbReference type="PANTHER" id="PTHR30213">
    <property type="entry name" value="INNER MEMBRANE PROTEIN YHJD"/>
    <property type="match status" value="1"/>
</dbReference>
<gene>
    <name evidence="7" type="ORF">Ami103574_03085</name>
</gene>
<sequence length="294" mass="33275">MSKKRLIEMIALGLQQIRDPYYHGFAAQLAFYFLMSIVPTLIVLSQLLGLFSVSLDALGDLIQKYVAKDAANVMLKLISSQSTKGMNTIFIVITLWAASRAEFALMRIANYTLTGGRSTGNGYWRERIRAIKTMAITMFTLAFGLIILVYGELIIEVVAAALMNTIGAHYEINMFWLFIRWPVTMALYFLMVSYSYYILPSQRLAFKQIMPGSIFASVGMLVVTFGYKIYTDYMSNYNILYGSMAAIVAVMMWFFFLAWALVLGILCNKVWADTRTDKGSKKRKGRQANPVQVK</sequence>
<dbReference type="Pfam" id="PF03631">
    <property type="entry name" value="Virul_fac_BrkB"/>
    <property type="match status" value="1"/>
</dbReference>
<evidence type="ECO:0000256" key="5">
    <source>
        <dbReference type="ARBA" id="ARBA00023136"/>
    </source>
</evidence>
<evidence type="ECO:0000256" key="6">
    <source>
        <dbReference type="SAM" id="Phobius"/>
    </source>
</evidence>
<dbReference type="KEGG" id="abut:Ami103574_03085"/>
<proteinExistence type="predicted"/>
<dbReference type="PIRSF" id="PIRSF035875">
    <property type="entry name" value="RNase_BN"/>
    <property type="match status" value="1"/>
</dbReference>
<dbReference type="GO" id="GO:0005886">
    <property type="term" value="C:plasma membrane"/>
    <property type="evidence" value="ECO:0007669"/>
    <property type="project" value="UniProtKB-SubCell"/>
</dbReference>
<dbReference type="InterPro" id="IPR017039">
    <property type="entry name" value="Virul_fac_BrkB"/>
</dbReference>
<evidence type="ECO:0000313" key="8">
    <source>
        <dbReference type="Proteomes" id="UP000466848"/>
    </source>
</evidence>
<comment type="subcellular location">
    <subcellularLocation>
        <location evidence="1">Cell membrane</location>
        <topology evidence="1">Multi-pass membrane protein</topology>
    </subcellularLocation>
</comment>
<name>A0A858BTU3_9FIRM</name>
<feature type="transmembrane region" description="Helical" evidence="6">
    <location>
        <begin position="21"/>
        <end position="44"/>
    </location>
</feature>
<dbReference type="RefSeq" id="WP_163065227.1">
    <property type="nucleotide sequence ID" value="NZ_CP048649.1"/>
</dbReference>
<accession>A0A858BTU3</accession>
<feature type="transmembrane region" description="Helical" evidence="6">
    <location>
        <begin position="239"/>
        <end position="266"/>
    </location>
</feature>
<feature type="transmembrane region" description="Helical" evidence="6">
    <location>
        <begin position="175"/>
        <end position="197"/>
    </location>
</feature>
<feature type="transmembrane region" description="Helical" evidence="6">
    <location>
        <begin position="130"/>
        <end position="155"/>
    </location>
</feature>